<evidence type="ECO:0000256" key="1">
    <source>
        <dbReference type="SAM" id="MobiDB-lite"/>
    </source>
</evidence>
<sequence>MSAAVAHSTMQPFALTGGARPWLAPATSNLTKPIDQRCGD</sequence>
<protein>
    <submittedName>
        <fullName evidence="2">Uncharacterized protein</fullName>
    </submittedName>
</protein>
<evidence type="ECO:0000313" key="2">
    <source>
        <dbReference type="EMBL" id="XAY07581.1"/>
    </source>
</evidence>
<dbReference type="AlphaFoldDB" id="A0AAU7B120"/>
<organism evidence="2">
    <name type="scientific">Paraconexibacter sp. AEG42_29</name>
    <dbReference type="NCBI Taxonomy" id="2997339"/>
    <lineage>
        <taxon>Bacteria</taxon>
        <taxon>Bacillati</taxon>
        <taxon>Actinomycetota</taxon>
        <taxon>Thermoleophilia</taxon>
        <taxon>Solirubrobacterales</taxon>
        <taxon>Paraconexibacteraceae</taxon>
        <taxon>Paraconexibacter</taxon>
    </lineage>
</organism>
<dbReference type="KEGG" id="parq:DSM112329_04466"/>
<feature type="region of interest" description="Disordered" evidence="1">
    <location>
        <begin position="16"/>
        <end position="40"/>
    </location>
</feature>
<dbReference type="EMBL" id="CP114014">
    <property type="protein sequence ID" value="XAY07581.1"/>
    <property type="molecule type" value="Genomic_DNA"/>
</dbReference>
<proteinExistence type="predicted"/>
<accession>A0AAU7B120</accession>
<gene>
    <name evidence="2" type="ORF">DSM112329_04466</name>
</gene>
<reference evidence="2" key="1">
    <citation type="submission" date="2022-12" db="EMBL/GenBank/DDBJ databases">
        <title>Paraconexibacter alkalitolerans sp. nov. and Baekduia alba sp. nov., isolated from soil and emended description of the genera Paraconexibacter (Chun et al., 2020) and Baekduia (An et al., 2020).</title>
        <authorList>
            <person name="Vieira S."/>
            <person name="Huber K.J."/>
            <person name="Geppert A."/>
            <person name="Wolf J."/>
            <person name="Neumann-Schaal M."/>
            <person name="Muesken M."/>
            <person name="Overmann J."/>
        </authorList>
    </citation>
    <scope>NUCLEOTIDE SEQUENCE</scope>
    <source>
        <strain evidence="2">AEG42_29</strain>
    </source>
</reference>
<dbReference type="RefSeq" id="WP_354698772.1">
    <property type="nucleotide sequence ID" value="NZ_CP114014.1"/>
</dbReference>
<name>A0AAU7B120_9ACTN</name>